<gene>
    <name evidence="3" type="ORF">Ae201684_000331</name>
</gene>
<feature type="compositionally biased region" description="Low complexity" evidence="2">
    <location>
        <begin position="467"/>
        <end position="480"/>
    </location>
</feature>
<dbReference type="EMBL" id="VJMJ01000002">
    <property type="protein sequence ID" value="KAF0745303.1"/>
    <property type="molecule type" value="Genomic_DNA"/>
</dbReference>
<organism evidence="3 4">
    <name type="scientific">Aphanomyces euteiches</name>
    <dbReference type="NCBI Taxonomy" id="100861"/>
    <lineage>
        <taxon>Eukaryota</taxon>
        <taxon>Sar</taxon>
        <taxon>Stramenopiles</taxon>
        <taxon>Oomycota</taxon>
        <taxon>Saprolegniomycetes</taxon>
        <taxon>Saprolegniales</taxon>
        <taxon>Verrucalvaceae</taxon>
        <taxon>Aphanomyces</taxon>
    </lineage>
</organism>
<comment type="caution">
    <text evidence="3">The sequence shown here is derived from an EMBL/GenBank/DDBJ whole genome shotgun (WGS) entry which is preliminary data.</text>
</comment>
<protein>
    <submittedName>
        <fullName evidence="3">Uncharacterized protein</fullName>
    </submittedName>
</protein>
<accession>A0A6G0XX35</accession>
<evidence type="ECO:0000256" key="1">
    <source>
        <dbReference type="SAM" id="Coils"/>
    </source>
</evidence>
<reference evidence="3 4" key="1">
    <citation type="submission" date="2019-07" db="EMBL/GenBank/DDBJ databases">
        <title>Genomics analysis of Aphanomyces spp. identifies a new class of oomycete effector associated with host adaptation.</title>
        <authorList>
            <person name="Gaulin E."/>
        </authorList>
    </citation>
    <scope>NUCLEOTIDE SEQUENCE [LARGE SCALE GENOMIC DNA]</scope>
    <source>
        <strain evidence="3 4">ATCC 201684</strain>
    </source>
</reference>
<feature type="compositionally biased region" description="Low complexity" evidence="2">
    <location>
        <begin position="434"/>
        <end position="445"/>
    </location>
</feature>
<feature type="compositionally biased region" description="Polar residues" evidence="2">
    <location>
        <begin position="500"/>
        <end position="515"/>
    </location>
</feature>
<dbReference type="VEuPathDB" id="FungiDB:AeMF1_018150"/>
<keyword evidence="1" id="KW-0175">Coiled coil</keyword>
<feature type="compositionally biased region" description="Polar residues" evidence="2">
    <location>
        <begin position="481"/>
        <end position="490"/>
    </location>
</feature>
<feature type="coiled-coil region" evidence="1">
    <location>
        <begin position="194"/>
        <end position="228"/>
    </location>
</feature>
<evidence type="ECO:0000256" key="2">
    <source>
        <dbReference type="SAM" id="MobiDB-lite"/>
    </source>
</evidence>
<feature type="region of interest" description="Disordered" evidence="2">
    <location>
        <begin position="400"/>
        <end position="529"/>
    </location>
</feature>
<feature type="coiled-coil region" evidence="1">
    <location>
        <begin position="78"/>
        <end position="152"/>
    </location>
</feature>
<feature type="region of interest" description="Disordered" evidence="2">
    <location>
        <begin position="1"/>
        <end position="32"/>
    </location>
</feature>
<feature type="compositionally biased region" description="Polar residues" evidence="2">
    <location>
        <begin position="406"/>
        <end position="416"/>
    </location>
</feature>
<evidence type="ECO:0000313" key="4">
    <source>
        <dbReference type="Proteomes" id="UP000481153"/>
    </source>
</evidence>
<proteinExistence type="predicted"/>
<feature type="compositionally biased region" description="Basic and acidic residues" evidence="2">
    <location>
        <begin position="23"/>
        <end position="32"/>
    </location>
</feature>
<feature type="compositionally biased region" description="Polar residues" evidence="2">
    <location>
        <begin position="449"/>
        <end position="466"/>
    </location>
</feature>
<dbReference type="AlphaFoldDB" id="A0A6G0XX35"/>
<feature type="coiled-coil region" evidence="1">
    <location>
        <begin position="558"/>
        <end position="585"/>
    </location>
</feature>
<feature type="coiled-coil region" evidence="1">
    <location>
        <begin position="278"/>
        <end position="382"/>
    </location>
</feature>
<dbReference type="Proteomes" id="UP000481153">
    <property type="component" value="Unassembled WGS sequence"/>
</dbReference>
<evidence type="ECO:0000313" key="3">
    <source>
        <dbReference type="EMBL" id="KAF0745303.1"/>
    </source>
</evidence>
<name>A0A6G0XX35_9STRA</name>
<sequence>MNGASGVGIGAHDDGIGSPAHSSRSDRSVSLMDNRDAKVIKAAPTDDDILKESLHIQSSSKTCVTTATTQLKVLCRKFAVLSEKVKQEAKMREDAEKEIKRLNELLEDATNPLITSTRTDAQQYMRAQQEELNQVKAELHRTKEELFHVKQELEMHRANAAQPHQAYHGQPLDPQTQWDREQTSRIQETLSCTISELHEELSVKEMEIEALRTAVNREKAKHKDLEHAIAASDAQNREDKELLSKMTQDLRDMTLSQASEIEKLHVAQESVKEERSIKEALQHQITTLHQVNDALQKRCDALVRRLQLNANVATEAQSLKSQVTELETQNEDLVKTVRDLKQSHFQELEQLKTALHTAQTMAHEAEKRVTDVQGELNAMRVQNHSMSEYMMYGMKRASSPLERNPIDSQSLYSNPMSPLMSPTLPRQRPPSPTPQQQQQQQHQTLKYSPPQQSIRPATLSSSTTAVHSHQSNHLSSSSASVKTTPYQSYRPQHARETGNDQKQYVPQVQSKTSWSDGVHDGESSYKPETFSTFHMPEKEQTIKRMQTLQRGESDHSILRALKNRNKQLQERLQQEADATFQLEEEINMITSSYHTLLNNE</sequence>
<keyword evidence="4" id="KW-1185">Reference proteome</keyword>